<protein>
    <submittedName>
        <fullName evidence="1">Uncharacterized protein</fullName>
    </submittedName>
</protein>
<sequence>MSLIRKLGFAYFALFVIVAAMSYVPQFKDANGMMFGLFKLDLYDDALHLFSGLWAGIAALISTRATVNYFKLFGTLYFLDGVLGLFTGSGYLDFGIFINGMLDLDLMTRIMANLPHLAIGGFAAYAGFVLSKRHGETA</sequence>
<gene>
    <name evidence="1" type="ORF">JHL16_13720</name>
</gene>
<reference evidence="1" key="1">
    <citation type="submission" date="2021-01" db="EMBL/GenBank/DDBJ databases">
        <authorList>
            <person name="Sun Q."/>
        </authorList>
    </citation>
    <scope>NUCLEOTIDE SEQUENCE</scope>
    <source>
        <strain evidence="1">YIM B02566</strain>
    </source>
</reference>
<accession>A0ACC5R420</accession>
<proteinExistence type="predicted"/>
<evidence type="ECO:0000313" key="1">
    <source>
        <dbReference type="EMBL" id="MBK1867409.1"/>
    </source>
</evidence>
<organism evidence="1 2">
    <name type="scientific">Taklimakanibacter albus</name>
    <dbReference type="NCBI Taxonomy" id="2800327"/>
    <lineage>
        <taxon>Bacteria</taxon>
        <taxon>Pseudomonadati</taxon>
        <taxon>Pseudomonadota</taxon>
        <taxon>Alphaproteobacteria</taxon>
        <taxon>Hyphomicrobiales</taxon>
        <taxon>Aestuariivirgaceae</taxon>
        <taxon>Taklimakanibacter</taxon>
    </lineage>
</organism>
<evidence type="ECO:0000313" key="2">
    <source>
        <dbReference type="Proteomes" id="UP000616151"/>
    </source>
</evidence>
<keyword evidence="2" id="KW-1185">Reference proteome</keyword>
<dbReference type="EMBL" id="JAENHL010000007">
    <property type="protein sequence ID" value="MBK1867409.1"/>
    <property type="molecule type" value="Genomic_DNA"/>
</dbReference>
<comment type="caution">
    <text evidence="1">The sequence shown here is derived from an EMBL/GenBank/DDBJ whole genome shotgun (WGS) entry which is preliminary data.</text>
</comment>
<name>A0ACC5R420_9HYPH</name>
<dbReference type="Proteomes" id="UP000616151">
    <property type="component" value="Unassembled WGS sequence"/>
</dbReference>